<proteinExistence type="predicted"/>
<protein>
    <submittedName>
        <fullName evidence="2">Uncharacterized protein</fullName>
    </submittedName>
</protein>
<evidence type="ECO:0000313" key="3">
    <source>
        <dbReference type="Proteomes" id="UP000663791"/>
    </source>
</evidence>
<dbReference type="Proteomes" id="UP000663791">
    <property type="component" value="Unassembled WGS sequence"/>
</dbReference>
<evidence type="ECO:0000256" key="1">
    <source>
        <dbReference type="SAM" id="MobiDB-lite"/>
    </source>
</evidence>
<accession>A0A938Y5S4</accession>
<organism evidence="2 3">
    <name type="scientific">Nocardioides faecalis</name>
    <dbReference type="NCBI Taxonomy" id="2803858"/>
    <lineage>
        <taxon>Bacteria</taxon>
        <taxon>Bacillati</taxon>
        <taxon>Actinomycetota</taxon>
        <taxon>Actinomycetes</taxon>
        <taxon>Propionibacteriales</taxon>
        <taxon>Nocardioidaceae</taxon>
        <taxon>Nocardioides</taxon>
    </lineage>
</organism>
<name>A0A938Y5S4_9ACTN</name>
<evidence type="ECO:0000313" key="2">
    <source>
        <dbReference type="EMBL" id="MBM9460578.1"/>
    </source>
</evidence>
<feature type="region of interest" description="Disordered" evidence="1">
    <location>
        <begin position="94"/>
        <end position="136"/>
    </location>
</feature>
<gene>
    <name evidence="2" type="ORF">JK386_11745</name>
</gene>
<dbReference type="AlphaFoldDB" id="A0A938Y5S4"/>
<keyword evidence="3" id="KW-1185">Reference proteome</keyword>
<comment type="caution">
    <text evidence="2">The sequence shown here is derived from an EMBL/GenBank/DDBJ whole genome shotgun (WGS) entry which is preliminary data.</text>
</comment>
<sequence>MTDLVSALHLVSGEPFTDLRKDGWGWLVGGDRLDHIMTAAIVDVGHIVTTHALASGDFALADFGSNVALAASPYDEVANLDRVAVDRAMGDVEGAEARQRNGISNRSDDDYGPIEIPPRTSGIMKQNQSSSTRRTG</sequence>
<reference evidence="2" key="1">
    <citation type="submission" date="2021-01" db="EMBL/GenBank/DDBJ databases">
        <title>Novel species in genus Nocardioides.</title>
        <authorList>
            <person name="Zhang G."/>
        </authorList>
    </citation>
    <scope>NUCLEOTIDE SEQUENCE</scope>
    <source>
        <strain evidence="2">Zg-536</strain>
    </source>
</reference>
<dbReference type="RefSeq" id="WP_205291886.1">
    <property type="nucleotide sequence ID" value="NZ_CP074406.1"/>
</dbReference>
<feature type="compositionally biased region" description="Polar residues" evidence="1">
    <location>
        <begin position="123"/>
        <end position="136"/>
    </location>
</feature>
<dbReference type="EMBL" id="JAERTX010000009">
    <property type="protein sequence ID" value="MBM9460578.1"/>
    <property type="molecule type" value="Genomic_DNA"/>
</dbReference>